<keyword evidence="2" id="KW-0812">Transmembrane</keyword>
<dbReference type="OrthoDB" id="2665517at2"/>
<reference evidence="3 4" key="1">
    <citation type="submission" date="2018-05" db="EMBL/GenBank/DDBJ databases">
        <title>Complete genome sequence of Megasphaera sp. AJH120T, isolated from the ceca of a chicken.</title>
        <authorList>
            <person name="Maki J."/>
            <person name="Looft T."/>
        </authorList>
    </citation>
    <scope>NUCLEOTIDE SEQUENCE [LARGE SCALE GENOMIC DNA]</scope>
    <source>
        <strain evidence="3 4">AJH120</strain>
    </source>
</reference>
<sequence length="229" mass="25355">MKWYEKKWFMWAALVFFAPLGWFLLYCHRHEFTKKQLYAIAGISAVWFIFAVGDPLLNPPKDTMTASQKADRANEQAEKEVAKQMPKEKPVTWNTSDEDAMTNGNVGTAAALIKKTPDIANKTQAASPADVYKAPWDYYGKPIALSAHVNSISEFPPDSDLGKMFGGEKVSQINMYADDNIIIQAIIIGNTDAIQKGTTGTVYGYVTGRTKMKNQLGGDINPLIIVGRV</sequence>
<protein>
    <submittedName>
        <fullName evidence="3">Uncharacterized protein</fullName>
    </submittedName>
</protein>
<feature type="transmembrane region" description="Helical" evidence="2">
    <location>
        <begin position="37"/>
        <end position="57"/>
    </location>
</feature>
<evidence type="ECO:0000313" key="4">
    <source>
        <dbReference type="Proteomes" id="UP000254337"/>
    </source>
</evidence>
<organism evidence="3 4">
    <name type="scientific">Megasphaera stantonii</name>
    <dbReference type="NCBI Taxonomy" id="2144175"/>
    <lineage>
        <taxon>Bacteria</taxon>
        <taxon>Bacillati</taxon>
        <taxon>Bacillota</taxon>
        <taxon>Negativicutes</taxon>
        <taxon>Veillonellales</taxon>
        <taxon>Veillonellaceae</taxon>
        <taxon>Megasphaera</taxon>
    </lineage>
</organism>
<dbReference type="EMBL" id="CP029462">
    <property type="protein sequence ID" value="AXL21826.1"/>
    <property type="molecule type" value="Genomic_DNA"/>
</dbReference>
<evidence type="ECO:0000256" key="1">
    <source>
        <dbReference type="SAM" id="MobiDB-lite"/>
    </source>
</evidence>
<dbReference type="KEGG" id="meg:DKB62_09765"/>
<evidence type="ECO:0000256" key="2">
    <source>
        <dbReference type="SAM" id="Phobius"/>
    </source>
</evidence>
<feature type="compositionally biased region" description="Basic and acidic residues" evidence="1">
    <location>
        <begin position="70"/>
        <end position="90"/>
    </location>
</feature>
<dbReference type="AlphaFoldDB" id="A0A346B133"/>
<name>A0A346B133_9FIRM</name>
<gene>
    <name evidence="3" type="ORF">DKB62_09765</name>
</gene>
<keyword evidence="2" id="KW-1133">Transmembrane helix</keyword>
<feature type="transmembrane region" description="Helical" evidence="2">
    <location>
        <begin position="6"/>
        <end position="25"/>
    </location>
</feature>
<keyword evidence="4" id="KW-1185">Reference proteome</keyword>
<proteinExistence type="predicted"/>
<keyword evidence="2" id="KW-0472">Membrane</keyword>
<evidence type="ECO:0000313" key="3">
    <source>
        <dbReference type="EMBL" id="AXL21826.1"/>
    </source>
</evidence>
<feature type="region of interest" description="Disordered" evidence="1">
    <location>
        <begin position="70"/>
        <end position="99"/>
    </location>
</feature>
<dbReference type="Proteomes" id="UP000254337">
    <property type="component" value="Chromosome"/>
</dbReference>
<dbReference type="RefSeq" id="WP_107196362.1">
    <property type="nucleotide sequence ID" value="NZ_CP029462.1"/>
</dbReference>
<accession>A0A346B133</accession>